<sequence length="112" mass="12295">MPECQHPKDVQSTDLATGDLFCGDCGDVVEAYDHQPRRLSGDDAATVIAAHLRNSGAIKVGSVTIYGITPMRDDVFDVTARVVSKDGARYESFVLTRDRIDPSRRLSVELKK</sequence>
<evidence type="ECO:0000313" key="2">
    <source>
        <dbReference type="Proteomes" id="UP000693758"/>
    </source>
</evidence>
<dbReference type="Proteomes" id="UP000693758">
    <property type="component" value="Segment"/>
</dbReference>
<reference evidence="1" key="1">
    <citation type="submission" date="2021-04" db="EMBL/GenBank/DDBJ databases">
        <authorList>
            <person name="Black C."/>
            <person name="Barkhordar M.H."/>
            <person name="Chen C."/>
            <person name="Chin S.C."/>
            <person name="Fang R."/>
            <person name="Fontenot L.A."/>
            <person name="Fulinara C.P."/>
            <person name="Gaeta R."/>
            <person name="Hong M.-L.O."/>
            <person name="Jiang B.L."/>
            <person name="Kapinos A."/>
            <person name="Komaranchath M."/>
            <person name="Lan W.C."/>
            <person name="Mirjafari-Firoozabadi S.-A."/>
            <person name="Padua J.-W.P."/>
            <person name="Ramarapu R."/>
            <person name="Santana M.G."/>
            <person name="Shaffer R.D."/>
            <person name="Soumakis M."/>
            <person name="Torres N.C."/>
            <person name="Tseng A."/>
            <person name="Venkatesh S."/>
            <person name="Wang V."/>
            <person name="Yanovsky A.O."/>
            <person name="Nguyen M.A."/>
            <person name="Swift C.M."/>
            <person name="Mayet R.A."/>
            <person name="Chen A."/>
            <person name="Demo S."/>
            <person name="Tse V.Y."/>
            <person name="Garlena R.A."/>
            <person name="Russell D.A."/>
            <person name="Pope W.H."/>
            <person name="Jacobs-Sera D."/>
            <person name="Hatfull G.F."/>
            <person name="Reddi K."/>
            <person name="Moberg-Parker J."/>
            <person name="Freise A.C."/>
        </authorList>
    </citation>
    <scope>NUCLEOTIDE SEQUENCE</scope>
</reference>
<evidence type="ECO:0000313" key="1">
    <source>
        <dbReference type="EMBL" id="QWY81959.1"/>
    </source>
</evidence>
<gene>
    <name evidence="1" type="primary">54</name>
    <name evidence="1" type="ORF">SEA_SICARIUS2_54</name>
</gene>
<protein>
    <submittedName>
        <fullName evidence="1">Uncharacterized protein</fullName>
    </submittedName>
</protein>
<name>A0A8F3EAE7_9CAUD</name>
<accession>A0A8F3EAE7</accession>
<keyword evidence="2" id="KW-1185">Reference proteome</keyword>
<organism evidence="1 2">
    <name type="scientific">Arthrobacter phage Sicarius2</name>
    <dbReference type="NCBI Taxonomy" id="2836090"/>
    <lineage>
        <taxon>Viruses</taxon>
        <taxon>Duplodnaviria</taxon>
        <taxon>Heunggongvirae</taxon>
        <taxon>Uroviricota</taxon>
        <taxon>Caudoviricetes</taxon>
        <taxon>Berryhillviridae</taxon>
        <taxon>Sicariusvirus</taxon>
        <taxon>Sicariusvirus sicarius2</taxon>
    </lineage>
</organism>
<proteinExistence type="predicted"/>
<dbReference type="EMBL" id="MW862982">
    <property type="protein sequence ID" value="QWY81959.1"/>
    <property type="molecule type" value="Genomic_DNA"/>
</dbReference>